<dbReference type="GO" id="GO:0003677">
    <property type="term" value="F:DNA binding"/>
    <property type="evidence" value="ECO:0007669"/>
    <property type="project" value="UniProtKB-KW"/>
</dbReference>
<dbReference type="PANTHER" id="PTHR30579:SF2">
    <property type="entry name" value="HTH-TYPE TRANSCRIPTIONAL REGULATOR ARGP"/>
    <property type="match status" value="1"/>
</dbReference>
<evidence type="ECO:0000256" key="1">
    <source>
        <dbReference type="ARBA" id="ARBA00009437"/>
    </source>
</evidence>
<gene>
    <name evidence="9" type="ORF">MASS_4423</name>
</gene>
<reference evidence="9 10" key="1">
    <citation type="journal article" date="2013" name="Genome Announc.">
        <title>Complete Genome Sequence of Mycobacterium massiliense Clinical Strain Asan 50594, Belonging to the Type II Genotype.</title>
        <authorList>
            <person name="Kim B.J."/>
            <person name="Kim B.R."/>
            <person name="Hong S.H."/>
            <person name="Seok S.H."/>
            <person name="Kook Y.H."/>
            <person name="Kim B.J."/>
        </authorList>
    </citation>
    <scope>NUCLEOTIDE SEQUENCE [LARGE SCALE GENOMIC DNA]</scope>
    <source>
        <strain evidence="9 10">50594</strain>
    </source>
</reference>
<dbReference type="InterPro" id="IPR000847">
    <property type="entry name" value="LysR_HTH_N"/>
</dbReference>
<dbReference type="PANTHER" id="PTHR30579">
    <property type="entry name" value="TRANSCRIPTIONAL REGULATOR"/>
    <property type="match status" value="1"/>
</dbReference>
<feature type="domain" description="HTH lysR-type" evidence="8">
    <location>
        <begin position="15"/>
        <end position="71"/>
    </location>
</feature>
<dbReference type="KEGG" id="mabb:MASS_4423"/>
<dbReference type="InterPro" id="IPR050176">
    <property type="entry name" value="LTTR"/>
</dbReference>
<comment type="similarity">
    <text evidence="1">Belongs to the LysR transcriptional regulatory family.</text>
</comment>
<evidence type="ECO:0000313" key="10">
    <source>
        <dbReference type="Proteomes" id="UP000013961"/>
    </source>
</evidence>
<dbReference type="Proteomes" id="UP000013961">
    <property type="component" value="Chromosome"/>
</dbReference>
<protein>
    <recommendedName>
        <fullName evidence="7">HTH-type transcriptional regulator LysG</fullName>
    </recommendedName>
</protein>
<dbReference type="Pfam" id="PF03466">
    <property type="entry name" value="LysR_substrate"/>
    <property type="match status" value="1"/>
</dbReference>
<dbReference type="RefSeq" id="WP_016343534.1">
    <property type="nucleotide sequence ID" value="NC_021282.1"/>
</dbReference>
<proteinExistence type="inferred from homology"/>
<dbReference type="InterPro" id="IPR036388">
    <property type="entry name" value="WH-like_DNA-bd_sf"/>
</dbReference>
<keyword evidence="2" id="KW-0678">Repressor</keyword>
<organism evidence="9 10">
    <name type="scientific">Mycobacteroides abscessus subsp. bolletii 50594</name>
    <dbReference type="NCBI Taxonomy" id="1303024"/>
    <lineage>
        <taxon>Bacteria</taxon>
        <taxon>Bacillati</taxon>
        <taxon>Actinomycetota</taxon>
        <taxon>Actinomycetes</taxon>
        <taxon>Mycobacteriales</taxon>
        <taxon>Mycobacteriaceae</taxon>
        <taxon>Mycobacteroides</taxon>
        <taxon>Mycobacteroides abscessus</taxon>
    </lineage>
</organism>
<keyword evidence="5" id="KW-0010">Activator</keyword>
<name>A0AB33AGU1_9MYCO</name>
<accession>A0AB33AGU1</accession>
<evidence type="ECO:0000256" key="2">
    <source>
        <dbReference type="ARBA" id="ARBA00022491"/>
    </source>
</evidence>
<dbReference type="FunFam" id="1.10.10.10:FF:000456">
    <property type="entry name" value="LysR family transcriptional regulator ArgP"/>
    <property type="match status" value="1"/>
</dbReference>
<dbReference type="GO" id="GO:0003700">
    <property type="term" value="F:DNA-binding transcription factor activity"/>
    <property type="evidence" value="ECO:0007669"/>
    <property type="project" value="InterPro"/>
</dbReference>
<dbReference type="InterPro" id="IPR005119">
    <property type="entry name" value="LysR_subst-bd"/>
</dbReference>
<evidence type="ECO:0000256" key="4">
    <source>
        <dbReference type="ARBA" id="ARBA00023125"/>
    </source>
</evidence>
<dbReference type="NCBIfam" id="NF002964">
    <property type="entry name" value="PRK03635.1"/>
    <property type="match status" value="1"/>
</dbReference>
<dbReference type="NCBIfam" id="NF009888">
    <property type="entry name" value="PRK13348.1"/>
    <property type="match status" value="1"/>
</dbReference>
<evidence type="ECO:0000256" key="5">
    <source>
        <dbReference type="ARBA" id="ARBA00023159"/>
    </source>
</evidence>
<evidence type="ECO:0000256" key="6">
    <source>
        <dbReference type="ARBA" id="ARBA00023163"/>
    </source>
</evidence>
<keyword evidence="6" id="KW-0804">Transcription</keyword>
<dbReference type="PROSITE" id="PS50931">
    <property type="entry name" value="HTH_LYSR"/>
    <property type="match status" value="1"/>
</dbReference>
<dbReference type="AlphaFoldDB" id="A0AB33AGU1"/>
<dbReference type="InterPro" id="IPR036390">
    <property type="entry name" value="WH_DNA-bd_sf"/>
</dbReference>
<dbReference type="SUPFAM" id="SSF53850">
    <property type="entry name" value="Periplasmic binding protein-like II"/>
    <property type="match status" value="1"/>
</dbReference>
<evidence type="ECO:0000256" key="7">
    <source>
        <dbReference type="ARBA" id="ARBA00074218"/>
    </source>
</evidence>
<keyword evidence="3" id="KW-0805">Transcription regulation</keyword>
<dbReference type="EMBL" id="CP004374">
    <property type="protein sequence ID" value="AGM31025.1"/>
    <property type="molecule type" value="Genomic_DNA"/>
</dbReference>
<keyword evidence="4" id="KW-0238">DNA-binding</keyword>
<dbReference type="InterPro" id="IPR017685">
    <property type="entry name" value="ArgP"/>
</dbReference>
<dbReference type="Pfam" id="PF00126">
    <property type="entry name" value="HTH_1"/>
    <property type="match status" value="1"/>
</dbReference>
<dbReference type="Gene3D" id="1.10.10.10">
    <property type="entry name" value="Winged helix-like DNA-binding domain superfamily/Winged helix DNA-binding domain"/>
    <property type="match status" value="1"/>
</dbReference>
<dbReference type="SUPFAM" id="SSF46785">
    <property type="entry name" value="Winged helix' DNA-binding domain"/>
    <property type="match status" value="1"/>
</dbReference>
<evidence type="ECO:0000313" key="9">
    <source>
        <dbReference type="EMBL" id="AGM31025.1"/>
    </source>
</evidence>
<sequence>MSPATQHLAASRTRLDSGQLAALAAVIEFGSFDTAAGELKLTPSAVSQRIKALEQHVGQILVVREKPCRATSAGIPLVRLAAQTAMLESEALSEAGVEISTERRVAIAVNADSMATWFPAVLSAGLDVLFDIRIEDQDLSSRFLREGAVMGAVTTERVAVPGCRARRLGAMRYIPVASPAYFERHLAGGFTADAVAAAPSLAWSRDDGLQDQLVHKAFRRPIARRVHYIPSTEGFATAVSSGLGWGMYPELLAKRALSEGEFVQAADLHLDVPLFWQSWKLDSAVARGVSDAVLAAARALV</sequence>
<evidence type="ECO:0000256" key="3">
    <source>
        <dbReference type="ARBA" id="ARBA00023015"/>
    </source>
</evidence>
<dbReference type="NCBIfam" id="TIGR03298">
    <property type="entry name" value="argP"/>
    <property type="match status" value="1"/>
</dbReference>
<dbReference type="Gene3D" id="3.40.190.290">
    <property type="match status" value="1"/>
</dbReference>
<evidence type="ECO:0000259" key="8">
    <source>
        <dbReference type="PROSITE" id="PS50931"/>
    </source>
</evidence>